<dbReference type="RefSeq" id="WP_170094377.1">
    <property type="nucleotide sequence ID" value="NZ_WOYG01000001.1"/>
</dbReference>
<evidence type="ECO:0000256" key="1">
    <source>
        <dbReference type="SAM" id="MobiDB-lite"/>
    </source>
</evidence>
<dbReference type="Proteomes" id="UP000608662">
    <property type="component" value="Unassembled WGS sequence"/>
</dbReference>
<evidence type="ECO:0000313" key="3">
    <source>
        <dbReference type="Proteomes" id="UP000608662"/>
    </source>
</evidence>
<organism evidence="2 3">
    <name type="scientific">Halomicrobium mukohataei</name>
    <dbReference type="NCBI Taxonomy" id="57705"/>
    <lineage>
        <taxon>Archaea</taxon>
        <taxon>Methanobacteriati</taxon>
        <taxon>Methanobacteriota</taxon>
        <taxon>Stenosarchaea group</taxon>
        <taxon>Halobacteria</taxon>
        <taxon>Halobacteriales</taxon>
        <taxon>Haloarculaceae</taxon>
        <taxon>Halomicrobium</taxon>
    </lineage>
</organism>
<dbReference type="AlphaFoldDB" id="A0A847UDZ6"/>
<dbReference type="GeneID" id="94361465"/>
<dbReference type="EMBL" id="WOYG01000001">
    <property type="protein sequence ID" value="NLV10706.1"/>
    <property type="molecule type" value="Genomic_DNA"/>
</dbReference>
<evidence type="ECO:0000313" key="2">
    <source>
        <dbReference type="EMBL" id="NLV10706.1"/>
    </source>
</evidence>
<sequence>MQTDALQGLSRSQRTDAQSSTAGQCPVCGTRLDGIACDGPTGYTADPCGHSLGQLTVSALARDSP</sequence>
<comment type="caution">
    <text evidence="2">The sequence shown here is derived from an EMBL/GenBank/DDBJ whole genome shotgun (WGS) entry which is preliminary data.</text>
</comment>
<gene>
    <name evidence="2" type="ORF">GOC74_12305</name>
</gene>
<accession>A0A847UDZ6</accession>
<name>A0A847UDZ6_9EURY</name>
<protein>
    <submittedName>
        <fullName evidence="2">Uncharacterized protein</fullName>
    </submittedName>
</protein>
<reference evidence="2" key="1">
    <citation type="submission" date="2019-12" db="EMBL/GenBank/DDBJ databases">
        <title>Whole-genome sequence of Halomicrobium mukohataei pws1.</title>
        <authorList>
            <person name="Verma D.K."/>
            <person name="Gopal K."/>
            <person name="Prasad E.S."/>
        </authorList>
    </citation>
    <scope>NUCLEOTIDE SEQUENCE</scope>
    <source>
        <strain evidence="2">Pws1</strain>
    </source>
</reference>
<dbReference type="OrthoDB" id="287838at2157"/>
<feature type="region of interest" description="Disordered" evidence="1">
    <location>
        <begin position="1"/>
        <end position="23"/>
    </location>
</feature>
<proteinExistence type="predicted"/>